<dbReference type="PANTHER" id="PTHR48079">
    <property type="entry name" value="PROTEIN YEEZ"/>
    <property type="match status" value="1"/>
</dbReference>
<dbReference type="EMBL" id="RJJT01000028">
    <property type="protein sequence ID" value="RSB63471.1"/>
    <property type="molecule type" value="Genomic_DNA"/>
</dbReference>
<dbReference type="AlphaFoldDB" id="A0A427MAH3"/>
<dbReference type="InterPro" id="IPR036291">
    <property type="entry name" value="NAD(P)-bd_dom_sf"/>
</dbReference>
<evidence type="ECO:0000313" key="4">
    <source>
        <dbReference type="Proteomes" id="UP000277279"/>
    </source>
</evidence>
<proteinExistence type="predicted"/>
<dbReference type="Proteomes" id="UP000518315">
    <property type="component" value="Unassembled WGS sequence"/>
</dbReference>
<dbReference type="CDD" id="cd05262">
    <property type="entry name" value="SDR_a7"/>
    <property type="match status" value="1"/>
</dbReference>
<accession>A0A427MAH3</accession>
<evidence type="ECO:0000313" key="5">
    <source>
        <dbReference type="Proteomes" id="UP000518315"/>
    </source>
</evidence>
<dbReference type="GO" id="GO:0005737">
    <property type="term" value="C:cytoplasm"/>
    <property type="evidence" value="ECO:0007669"/>
    <property type="project" value="TreeGrafter"/>
</dbReference>
<dbReference type="Proteomes" id="UP000277279">
    <property type="component" value="Unassembled WGS sequence"/>
</dbReference>
<evidence type="ECO:0000259" key="1">
    <source>
        <dbReference type="Pfam" id="PF01370"/>
    </source>
</evidence>
<dbReference type="RefSeq" id="WP_125849811.1">
    <property type="nucleotide sequence ID" value="NZ_JACHXH010000030.1"/>
</dbReference>
<dbReference type="InterPro" id="IPR051783">
    <property type="entry name" value="NAD(P)-dependent_oxidoreduct"/>
</dbReference>
<keyword evidence="5" id="KW-1185">Reference proteome</keyword>
<organism evidence="3 4">
    <name type="scientific">Rhizobium pisi</name>
    <dbReference type="NCBI Taxonomy" id="574561"/>
    <lineage>
        <taxon>Bacteria</taxon>
        <taxon>Pseudomonadati</taxon>
        <taxon>Pseudomonadota</taxon>
        <taxon>Alphaproteobacteria</taxon>
        <taxon>Hyphomicrobiales</taxon>
        <taxon>Rhizobiaceae</taxon>
        <taxon>Rhizobium/Agrobacterium group</taxon>
        <taxon>Rhizobium</taxon>
    </lineage>
</organism>
<dbReference type="SUPFAM" id="SSF51735">
    <property type="entry name" value="NAD(P)-binding Rossmann-fold domains"/>
    <property type="match status" value="1"/>
</dbReference>
<reference evidence="3 4" key="1">
    <citation type="submission" date="2018-11" db="EMBL/GenBank/DDBJ databases">
        <authorList>
            <person name="Huo Y."/>
        </authorList>
    </citation>
    <scope>NUCLEOTIDE SEQUENCE [LARGE SCALE GENOMIC DNA]</scope>
    <source>
        <strain evidence="3 4">DSM 30132</strain>
    </source>
</reference>
<evidence type="ECO:0000313" key="2">
    <source>
        <dbReference type="EMBL" id="MBB3138283.1"/>
    </source>
</evidence>
<dbReference type="PANTHER" id="PTHR48079:SF6">
    <property type="entry name" value="NAD(P)-BINDING DOMAIN-CONTAINING PROTEIN-RELATED"/>
    <property type="match status" value="1"/>
</dbReference>
<dbReference type="InterPro" id="IPR001509">
    <property type="entry name" value="Epimerase_deHydtase"/>
</dbReference>
<gene>
    <name evidence="3" type="ORF">EFD55_28695</name>
    <name evidence="2" type="ORF">FHS26_006061</name>
</gene>
<feature type="domain" description="NAD-dependent epimerase/dehydratase" evidence="1">
    <location>
        <begin position="3"/>
        <end position="212"/>
    </location>
</feature>
<protein>
    <submittedName>
        <fullName evidence="2">Nucleoside-diphosphate-sugar epimerase</fullName>
    </submittedName>
    <submittedName>
        <fullName evidence="3">SDR family oxidoreductase</fullName>
    </submittedName>
</protein>
<evidence type="ECO:0000313" key="3">
    <source>
        <dbReference type="EMBL" id="RSB63471.1"/>
    </source>
</evidence>
<dbReference type="Pfam" id="PF01370">
    <property type="entry name" value="Epimerase"/>
    <property type="match status" value="1"/>
</dbReference>
<reference evidence="2 5" key="2">
    <citation type="submission" date="2020-08" db="EMBL/GenBank/DDBJ databases">
        <title>Genomic Encyclopedia of Type Strains, Phase III (KMG-III): the genomes of soil and plant-associated and newly described type strains.</title>
        <authorList>
            <person name="Whitman W."/>
        </authorList>
    </citation>
    <scope>NUCLEOTIDE SEQUENCE [LARGE SCALE GENOMIC DNA]</scope>
    <source>
        <strain evidence="2 5">CECT 4113</strain>
    </source>
</reference>
<name>A0A427MAH3_9HYPH</name>
<dbReference type="GO" id="GO:0004029">
    <property type="term" value="F:aldehyde dehydrogenase (NAD+) activity"/>
    <property type="evidence" value="ECO:0007669"/>
    <property type="project" value="TreeGrafter"/>
</dbReference>
<dbReference type="Gene3D" id="3.40.50.720">
    <property type="entry name" value="NAD(P)-binding Rossmann-like Domain"/>
    <property type="match status" value="1"/>
</dbReference>
<dbReference type="EMBL" id="JACHXH010000030">
    <property type="protein sequence ID" value="MBB3138283.1"/>
    <property type="molecule type" value="Genomic_DNA"/>
</dbReference>
<dbReference type="OrthoDB" id="9787292at2"/>
<sequence length="296" mass="31273">MRIFVTGATGWVGSAVVSELLGAGHQVLGLARSDKGAAELAASGADVQRGTLDDLEGLRRGAAETDGVIHTAFNHDFSKFAENCAADRRAIEALGAALEGSTRPLLVTAGLGHAPGRIATEKDPPLPTSDTYPRASEATAAALAARGINASTVRLPPSVHGHGDHGFVPILIDTARQKGVSAYIGDGENRWPAVHRLDAARVYRLALEHGPQDGPFLAVAEEGVRFREIAELIGRRLGVPAVSLSQEEAVEHFGWFGMFAGFDIPTSSEHTRALLGWQPRKPDLLADMDHPAYFGG</sequence>
<comment type="caution">
    <text evidence="3">The sequence shown here is derived from an EMBL/GenBank/DDBJ whole genome shotgun (WGS) entry which is preliminary data.</text>
</comment>